<comment type="caution">
    <text evidence="2">The sequence shown here is derived from an EMBL/GenBank/DDBJ whole genome shotgun (WGS) entry which is preliminary data.</text>
</comment>
<sequence length="253" mass="26987">MIGASLYVAGPWLLHVVVAVVLVTLQLPGAAAQTGSYNDRTIALDFSNRGDETLTRMEEVTQGVMVLTGEITGDELSSGDLDIVIRQTLGKVCQNWDAVLPAPALSSFMMDISTYGQPRVGLHYPWWILPPVESGKDCVDKLSMVGFGPAEPPFGSGIGEQTPPPIRELFARELKLHGPTNKMKSSGWGISLTNISCDSRLVTKEKSHNKSADVLPTDSPMCLGQQGDPWKPQNGSFDLTKLGSCGSAGGNGC</sequence>
<dbReference type="EMBL" id="CAJNNV010015432">
    <property type="protein sequence ID" value="CAE8603475.1"/>
    <property type="molecule type" value="Genomic_DNA"/>
</dbReference>
<organism evidence="2 3">
    <name type="scientific">Polarella glacialis</name>
    <name type="common">Dinoflagellate</name>
    <dbReference type="NCBI Taxonomy" id="89957"/>
    <lineage>
        <taxon>Eukaryota</taxon>
        <taxon>Sar</taxon>
        <taxon>Alveolata</taxon>
        <taxon>Dinophyceae</taxon>
        <taxon>Suessiales</taxon>
        <taxon>Suessiaceae</taxon>
        <taxon>Polarella</taxon>
    </lineage>
</organism>
<keyword evidence="1" id="KW-1133">Transmembrane helix</keyword>
<feature type="non-terminal residue" evidence="2">
    <location>
        <position position="253"/>
    </location>
</feature>
<feature type="transmembrane region" description="Helical" evidence="1">
    <location>
        <begin position="12"/>
        <end position="32"/>
    </location>
</feature>
<keyword evidence="3" id="KW-1185">Reference proteome</keyword>
<gene>
    <name evidence="2" type="ORF">PGLA1383_LOCUS21685</name>
</gene>
<dbReference type="AlphaFoldDB" id="A0A813EWR4"/>
<dbReference type="OMA" id="CDCAMAR"/>
<dbReference type="Proteomes" id="UP000654075">
    <property type="component" value="Unassembled WGS sequence"/>
</dbReference>
<evidence type="ECO:0000313" key="2">
    <source>
        <dbReference type="EMBL" id="CAE8603475.1"/>
    </source>
</evidence>
<evidence type="ECO:0000313" key="3">
    <source>
        <dbReference type="Proteomes" id="UP000654075"/>
    </source>
</evidence>
<dbReference type="OrthoDB" id="436356at2759"/>
<proteinExistence type="predicted"/>
<protein>
    <submittedName>
        <fullName evidence="2">Uncharacterized protein</fullName>
    </submittedName>
</protein>
<keyword evidence="1" id="KW-0472">Membrane</keyword>
<keyword evidence="1" id="KW-0812">Transmembrane</keyword>
<name>A0A813EWR4_POLGL</name>
<evidence type="ECO:0000256" key="1">
    <source>
        <dbReference type="SAM" id="Phobius"/>
    </source>
</evidence>
<accession>A0A813EWR4</accession>
<reference evidence="2" key="1">
    <citation type="submission" date="2021-02" db="EMBL/GenBank/DDBJ databases">
        <authorList>
            <person name="Dougan E. K."/>
            <person name="Rhodes N."/>
            <person name="Thang M."/>
            <person name="Chan C."/>
        </authorList>
    </citation>
    <scope>NUCLEOTIDE SEQUENCE</scope>
</reference>